<evidence type="ECO:0000313" key="3">
    <source>
        <dbReference type="RefSeq" id="XP_055882406.1"/>
    </source>
</evidence>
<protein>
    <submittedName>
        <fullName evidence="3 4">Cell division cycle protein 123 homolog isoform X1</fullName>
    </submittedName>
</protein>
<proteinExistence type="inferred from homology"/>
<dbReference type="Pfam" id="PF07065">
    <property type="entry name" value="D123"/>
    <property type="match status" value="1"/>
</dbReference>
<evidence type="ECO:0000313" key="4">
    <source>
        <dbReference type="RefSeq" id="XP_055882407.1"/>
    </source>
</evidence>
<dbReference type="GO" id="GO:0005737">
    <property type="term" value="C:cytoplasm"/>
    <property type="evidence" value="ECO:0007669"/>
    <property type="project" value="TreeGrafter"/>
</dbReference>
<comment type="similarity">
    <text evidence="1">Belongs to the CDC123 family.</text>
</comment>
<keyword evidence="3 4" id="KW-0132">Cell division</keyword>
<keyword evidence="3 4" id="KW-0131">Cell cycle</keyword>
<organism evidence="2 4">
    <name type="scientific">Biomphalaria glabrata</name>
    <name type="common">Bloodfluke planorb</name>
    <name type="synonym">Freshwater snail</name>
    <dbReference type="NCBI Taxonomy" id="6526"/>
    <lineage>
        <taxon>Eukaryota</taxon>
        <taxon>Metazoa</taxon>
        <taxon>Spiralia</taxon>
        <taxon>Lophotrochozoa</taxon>
        <taxon>Mollusca</taxon>
        <taxon>Gastropoda</taxon>
        <taxon>Heterobranchia</taxon>
        <taxon>Euthyneura</taxon>
        <taxon>Panpulmonata</taxon>
        <taxon>Hygrophila</taxon>
        <taxon>Lymnaeoidea</taxon>
        <taxon>Planorbidae</taxon>
        <taxon>Biomphalaria</taxon>
    </lineage>
</organism>
<dbReference type="OMA" id="TFPDPNF"/>
<dbReference type="RefSeq" id="XP_055882407.1">
    <property type="nucleotide sequence ID" value="XM_056026432.1"/>
</dbReference>
<accession>A0A9W3A504</accession>
<dbReference type="Proteomes" id="UP001165740">
    <property type="component" value="Chromosome 4"/>
</dbReference>
<sequence>MVTAEAESEFHIKMKISNVCNCAFPEWYSKFKTITTESILIPLPESFLTYLHTDGLVLPNSSTHGVYGKANNLIMDGDVEDEDLRDDELMRMYESDWSTGCSTLIAESPDFGEFDLKVKAAIKTLGGRVFPKLNWSSPKDASWIAFDKSLMCTCPSDVYLLLKSSQFISHDLDQPFDQCEDYQKDALLPSLTYTLVLRKWEPPNPASEFRCFVHNNKLIGVCQRNANKFYPHIIVNKNVVLEDICEFVKIHIAEKFVETNYVVDVVHVKQGHVILIDFNPFGPVTDALMFTWSELSDLITQIKELPCFRCVESEEGVQCSDYANFAFPQDIQDLAAGEDPYKFMDWMKILTQKEFDTSSSSEEEEGTANT</sequence>
<keyword evidence="2" id="KW-1185">Reference proteome</keyword>
<dbReference type="PANTHER" id="PTHR15323:SF6">
    <property type="entry name" value="CELL DIVISION CYCLE PROTEIN 123 HOMOLOG"/>
    <property type="match status" value="1"/>
</dbReference>
<name>A0A9W3A504_BIOGL</name>
<dbReference type="OrthoDB" id="360540at2759"/>
<dbReference type="PANTHER" id="PTHR15323">
    <property type="entry name" value="D123 PROTEIN"/>
    <property type="match status" value="1"/>
</dbReference>
<dbReference type="RefSeq" id="XP_055882406.1">
    <property type="nucleotide sequence ID" value="XM_056026431.1"/>
</dbReference>
<reference evidence="3 4" key="1">
    <citation type="submission" date="2025-04" db="UniProtKB">
        <authorList>
            <consortium name="RefSeq"/>
        </authorList>
    </citation>
    <scope>IDENTIFICATION</scope>
</reference>
<gene>
    <name evidence="3 4" type="primary">LOC106072113</name>
</gene>
<dbReference type="GO" id="GO:0051301">
    <property type="term" value="P:cell division"/>
    <property type="evidence" value="ECO:0007669"/>
    <property type="project" value="UniProtKB-KW"/>
</dbReference>
<dbReference type="InterPro" id="IPR009772">
    <property type="entry name" value="CDC123"/>
</dbReference>
<evidence type="ECO:0000256" key="1">
    <source>
        <dbReference type="ARBA" id="ARBA00011047"/>
    </source>
</evidence>
<dbReference type="GeneID" id="106072113"/>
<evidence type="ECO:0000313" key="2">
    <source>
        <dbReference type="Proteomes" id="UP001165740"/>
    </source>
</evidence>
<dbReference type="AlphaFoldDB" id="A0A9W3A504"/>